<dbReference type="Proteomes" id="UP001623591">
    <property type="component" value="Unassembled WGS sequence"/>
</dbReference>
<keyword evidence="3" id="KW-1185">Reference proteome</keyword>
<evidence type="ECO:0000313" key="3">
    <source>
        <dbReference type="Proteomes" id="UP001623591"/>
    </source>
</evidence>
<dbReference type="InterPro" id="IPR049971">
    <property type="entry name" value="CLC_0170-like"/>
</dbReference>
<gene>
    <name evidence="2" type="ORF">ACJDUG_02615</name>
</gene>
<organism evidence="2 3">
    <name type="scientific">Candidatus Clostridium stratigraminis</name>
    <dbReference type="NCBI Taxonomy" id="3381661"/>
    <lineage>
        <taxon>Bacteria</taxon>
        <taxon>Bacillati</taxon>
        <taxon>Bacillota</taxon>
        <taxon>Clostridia</taxon>
        <taxon>Eubacteriales</taxon>
        <taxon>Clostridiaceae</taxon>
        <taxon>Clostridium</taxon>
    </lineage>
</organism>
<dbReference type="EMBL" id="JBJHZZ010000001">
    <property type="protein sequence ID" value="MFL0245868.1"/>
    <property type="molecule type" value="Genomic_DNA"/>
</dbReference>
<name>A0ABW8SZP3_9CLOT</name>
<feature type="transmembrane region" description="Helical" evidence="1">
    <location>
        <begin position="12"/>
        <end position="31"/>
    </location>
</feature>
<protein>
    <submittedName>
        <fullName evidence="2">CLC_0170 family protein</fullName>
    </submittedName>
</protein>
<dbReference type="RefSeq" id="WP_406768323.1">
    <property type="nucleotide sequence ID" value="NZ_JBJHZZ010000001.1"/>
</dbReference>
<reference evidence="2 3" key="1">
    <citation type="submission" date="2024-11" db="EMBL/GenBank/DDBJ databases">
        <authorList>
            <person name="Heng Y.C."/>
            <person name="Lim A.C.H."/>
            <person name="Lee J.K.Y."/>
            <person name="Kittelmann S."/>
        </authorList>
    </citation>
    <scope>NUCLEOTIDE SEQUENCE [LARGE SCALE GENOMIC DNA]</scope>
    <source>
        <strain evidence="2 3">WILCCON 0185</strain>
    </source>
</reference>
<comment type="caution">
    <text evidence="2">The sequence shown here is derived from an EMBL/GenBank/DDBJ whole genome shotgun (WGS) entry which is preliminary data.</text>
</comment>
<evidence type="ECO:0000256" key="1">
    <source>
        <dbReference type="SAM" id="Phobius"/>
    </source>
</evidence>
<sequence>MLIVGLFTKYFLILMLVEGYIVGILDARFFYKNNMKKTAMKARILGVGFMVLGIALFALSEMM</sequence>
<keyword evidence="1" id="KW-0812">Transmembrane</keyword>
<keyword evidence="1" id="KW-1133">Transmembrane helix</keyword>
<proteinExistence type="predicted"/>
<evidence type="ECO:0000313" key="2">
    <source>
        <dbReference type="EMBL" id="MFL0245868.1"/>
    </source>
</evidence>
<dbReference type="NCBIfam" id="NF042414">
    <property type="entry name" value="CLC_0170_fam"/>
    <property type="match status" value="1"/>
</dbReference>
<feature type="transmembrane region" description="Helical" evidence="1">
    <location>
        <begin position="43"/>
        <end position="60"/>
    </location>
</feature>
<accession>A0ABW8SZP3</accession>
<keyword evidence="1" id="KW-0472">Membrane</keyword>